<protein>
    <submittedName>
        <fullName evidence="1">Uncharacterized protein</fullName>
    </submittedName>
</protein>
<dbReference type="RefSeq" id="XP_046067861.1">
    <property type="nucleotide sequence ID" value="XM_046220932.1"/>
</dbReference>
<accession>A0AAD4KGV2</accession>
<gene>
    <name evidence="1" type="ORF">BGW36DRAFT_431108</name>
</gene>
<name>A0AAD4KGV2_9EURO</name>
<dbReference type="AlphaFoldDB" id="A0AAD4KGV2"/>
<evidence type="ECO:0000313" key="2">
    <source>
        <dbReference type="Proteomes" id="UP001201262"/>
    </source>
</evidence>
<keyword evidence="2" id="KW-1185">Reference proteome</keyword>
<proteinExistence type="predicted"/>
<dbReference type="EMBL" id="JAJTJA010000011">
    <property type="protein sequence ID" value="KAH8691864.1"/>
    <property type="molecule type" value="Genomic_DNA"/>
</dbReference>
<comment type="caution">
    <text evidence="1">The sequence shown here is derived from an EMBL/GenBank/DDBJ whole genome shotgun (WGS) entry which is preliminary data.</text>
</comment>
<reference evidence="1" key="1">
    <citation type="submission" date="2021-12" db="EMBL/GenBank/DDBJ databases">
        <title>Convergent genome expansion in fungi linked to evolution of root-endophyte symbiosis.</title>
        <authorList>
            <consortium name="DOE Joint Genome Institute"/>
            <person name="Ke Y.-H."/>
            <person name="Bonito G."/>
            <person name="Liao H.-L."/>
            <person name="Looney B."/>
            <person name="Rojas-Flechas A."/>
            <person name="Nash J."/>
            <person name="Hameed K."/>
            <person name="Schadt C."/>
            <person name="Martin F."/>
            <person name="Crous P.W."/>
            <person name="Miettinen O."/>
            <person name="Magnuson J.K."/>
            <person name="Labbe J."/>
            <person name="Jacobson D."/>
            <person name="Doktycz M.J."/>
            <person name="Veneault-Fourrey C."/>
            <person name="Kuo A."/>
            <person name="Mondo S."/>
            <person name="Calhoun S."/>
            <person name="Riley R."/>
            <person name="Ohm R."/>
            <person name="LaButti K."/>
            <person name="Andreopoulos B."/>
            <person name="Pangilinan J."/>
            <person name="Nolan M."/>
            <person name="Tritt A."/>
            <person name="Clum A."/>
            <person name="Lipzen A."/>
            <person name="Daum C."/>
            <person name="Barry K."/>
            <person name="Grigoriev I.V."/>
            <person name="Vilgalys R."/>
        </authorList>
    </citation>
    <scope>NUCLEOTIDE SEQUENCE</scope>
    <source>
        <strain evidence="1">PMI_201</strain>
    </source>
</reference>
<organism evidence="1 2">
    <name type="scientific">Talaromyces proteolyticus</name>
    <dbReference type="NCBI Taxonomy" id="1131652"/>
    <lineage>
        <taxon>Eukaryota</taxon>
        <taxon>Fungi</taxon>
        <taxon>Dikarya</taxon>
        <taxon>Ascomycota</taxon>
        <taxon>Pezizomycotina</taxon>
        <taxon>Eurotiomycetes</taxon>
        <taxon>Eurotiomycetidae</taxon>
        <taxon>Eurotiales</taxon>
        <taxon>Trichocomaceae</taxon>
        <taxon>Talaromyces</taxon>
        <taxon>Talaromyces sect. Bacilispori</taxon>
    </lineage>
</organism>
<dbReference type="Proteomes" id="UP001201262">
    <property type="component" value="Unassembled WGS sequence"/>
</dbReference>
<sequence length="228" mass="26343">MTALFRWFRKSSCKRPDSLTSFEKPKPLYIPKNLEFACARNPEEKSGRLVVEMIWIDEIDIEKLEIRAIDQSIVKDGKIGVLFGCGDLEFELSVSRDYMKHTDQKVLNSSCEHHIDFILPGKKMPPSSANQVIRNQQRSEIATRLYLIDSWLLHEYQVAGRVKTSIKAPDYHKKGISTLENLLKEREAELTKFYVDELEANGEAKVDCSVEKLRQKVLQIRDRDPFVG</sequence>
<dbReference type="GeneID" id="70251219"/>
<evidence type="ECO:0000313" key="1">
    <source>
        <dbReference type="EMBL" id="KAH8691864.1"/>
    </source>
</evidence>